<sequence>MTKANFWKSVAVAAAVAAAAGPAISGNSGDYLAARQARLSSDYDAAVYYYVRALGADPQNPALLEGAALSQLSAGDLPRAVAVAERMEAAGVESQISQAILSAHEFQSGNFQAVLDRVAADHGVGPLVDGLMAAWAEVGKGEMANALASFDQVAQTKGLRGFALYHKALALAMVGDFEASEAIYSDSSAGPLQMTRRGAMARIEVLSQLDRSGDALKLLDKLFGSDLDPALSQMRAVLEKGEALPFTHVTKITDGVAEIFYSVAAALKGEATDDYTLIYSRIAEALREDHIDAILLSAELLEDMDRPELATRAYRRVPRDNPAFHAAELGRANALERSGRSDAALEVLDELAETHGNLPIVHTTRGDLLRGMNRYVEAVKAYDAAIGLYDSDDSSQWFVLYARAISQERLNHWPEAEADFRAALKMNPDHPRILNYLGYSLVEKHEKLDEALGMIERAVQAQPDSGFILDSLGWALYRLGRYEEAVDHMERAAELMPVDPVVTDHLGDVYWAVGRTLEAEFQWNRALSFAPEDKDATRIRRKLKVGLDAVLAEEGAEPLKVAQDTSNGG</sequence>
<dbReference type="Proteomes" id="UP000612855">
    <property type="component" value="Unassembled WGS sequence"/>
</dbReference>
<keyword evidence="4" id="KW-0732">Signal</keyword>
<proteinExistence type="predicted"/>
<dbReference type="InterPro" id="IPR013105">
    <property type="entry name" value="TPR_2"/>
</dbReference>
<organism evidence="5 6">
    <name type="scientific">Primorskyibacter flagellatus</name>
    <dbReference type="NCBI Taxonomy" id="1387277"/>
    <lineage>
        <taxon>Bacteria</taxon>
        <taxon>Pseudomonadati</taxon>
        <taxon>Pseudomonadota</taxon>
        <taxon>Alphaproteobacteria</taxon>
        <taxon>Rhodobacterales</taxon>
        <taxon>Roseobacteraceae</taxon>
        <taxon>Primorskyibacter</taxon>
    </lineage>
</organism>
<dbReference type="PROSITE" id="PS50005">
    <property type="entry name" value="TPR"/>
    <property type="match status" value="1"/>
</dbReference>
<dbReference type="Pfam" id="PF13432">
    <property type="entry name" value="TPR_16"/>
    <property type="match status" value="3"/>
</dbReference>
<evidence type="ECO:0000313" key="6">
    <source>
        <dbReference type="Proteomes" id="UP000612855"/>
    </source>
</evidence>
<keyword evidence="6" id="KW-1185">Reference proteome</keyword>
<dbReference type="InterPro" id="IPR019734">
    <property type="entry name" value="TPR_rpt"/>
</dbReference>
<evidence type="ECO:0000313" key="5">
    <source>
        <dbReference type="EMBL" id="GGE41047.1"/>
    </source>
</evidence>
<gene>
    <name evidence="5" type="ORF">GCM10011360_30700</name>
</gene>
<reference evidence="6" key="1">
    <citation type="journal article" date="2019" name="Int. J. Syst. Evol. Microbiol.">
        <title>The Global Catalogue of Microorganisms (GCM) 10K type strain sequencing project: providing services to taxonomists for standard genome sequencing and annotation.</title>
        <authorList>
            <consortium name="The Broad Institute Genomics Platform"/>
            <consortium name="The Broad Institute Genome Sequencing Center for Infectious Disease"/>
            <person name="Wu L."/>
            <person name="Ma J."/>
        </authorList>
    </citation>
    <scope>NUCLEOTIDE SEQUENCE [LARGE SCALE GENOMIC DNA]</scope>
    <source>
        <strain evidence="6">CGMCC 1.12664</strain>
    </source>
</reference>
<keyword evidence="2 3" id="KW-0802">TPR repeat</keyword>
<protein>
    <recommendedName>
        <fullName evidence="7">Lipoprotein NlpI</fullName>
    </recommendedName>
</protein>
<feature type="signal peptide" evidence="4">
    <location>
        <begin position="1"/>
        <end position="25"/>
    </location>
</feature>
<dbReference type="PANTHER" id="PTHR12558">
    <property type="entry name" value="CELL DIVISION CYCLE 16,23,27"/>
    <property type="match status" value="1"/>
</dbReference>
<dbReference type="InterPro" id="IPR011990">
    <property type="entry name" value="TPR-like_helical_dom_sf"/>
</dbReference>
<dbReference type="SUPFAM" id="SSF48452">
    <property type="entry name" value="TPR-like"/>
    <property type="match status" value="3"/>
</dbReference>
<dbReference type="RefSeq" id="WP_188478715.1">
    <property type="nucleotide sequence ID" value="NZ_BMFJ01000002.1"/>
</dbReference>
<dbReference type="Pfam" id="PF07719">
    <property type="entry name" value="TPR_2"/>
    <property type="match status" value="1"/>
</dbReference>
<dbReference type="EMBL" id="BMFJ01000002">
    <property type="protein sequence ID" value="GGE41047.1"/>
    <property type="molecule type" value="Genomic_DNA"/>
</dbReference>
<dbReference type="PANTHER" id="PTHR12558:SF13">
    <property type="entry name" value="CELL DIVISION CYCLE PROTEIN 27 HOMOLOG"/>
    <property type="match status" value="1"/>
</dbReference>
<evidence type="ECO:0000256" key="4">
    <source>
        <dbReference type="SAM" id="SignalP"/>
    </source>
</evidence>
<evidence type="ECO:0008006" key="7">
    <source>
        <dbReference type="Google" id="ProtNLM"/>
    </source>
</evidence>
<feature type="chain" id="PRO_5037064647" description="Lipoprotein NlpI" evidence="4">
    <location>
        <begin position="26"/>
        <end position="569"/>
    </location>
</feature>
<dbReference type="Gene3D" id="1.25.40.10">
    <property type="entry name" value="Tetratricopeptide repeat domain"/>
    <property type="match status" value="4"/>
</dbReference>
<name>A0A917ACA9_9RHOB</name>
<evidence type="ECO:0000256" key="2">
    <source>
        <dbReference type="ARBA" id="ARBA00022803"/>
    </source>
</evidence>
<keyword evidence="1" id="KW-0677">Repeat</keyword>
<feature type="repeat" description="TPR" evidence="3">
    <location>
        <begin position="466"/>
        <end position="499"/>
    </location>
</feature>
<accession>A0A917ACA9</accession>
<evidence type="ECO:0000256" key="3">
    <source>
        <dbReference type="PROSITE-ProRule" id="PRU00339"/>
    </source>
</evidence>
<dbReference type="AlphaFoldDB" id="A0A917ACA9"/>
<dbReference type="SMART" id="SM00028">
    <property type="entry name" value="TPR"/>
    <property type="match status" value="7"/>
</dbReference>
<evidence type="ECO:0000256" key="1">
    <source>
        <dbReference type="ARBA" id="ARBA00022737"/>
    </source>
</evidence>
<comment type="caution">
    <text evidence="5">The sequence shown here is derived from an EMBL/GenBank/DDBJ whole genome shotgun (WGS) entry which is preliminary data.</text>
</comment>